<keyword evidence="3" id="KW-1185">Reference proteome</keyword>
<sequence>MPPSPQTSRSGSNSYPKTDDNPFDSSEPVTSPDPLLYNHELVSSPTLTLPADFRIPDSVSVPVPPDPEPIPTPNPTEPTEVQPRRLSNLEYFNQHLNVFGETLVTPA</sequence>
<feature type="region of interest" description="Disordered" evidence="1">
    <location>
        <begin position="56"/>
        <end position="81"/>
    </location>
</feature>
<dbReference type="Proteomes" id="UP000886595">
    <property type="component" value="Unassembled WGS sequence"/>
</dbReference>
<organism evidence="2 3">
    <name type="scientific">Brassica carinata</name>
    <name type="common">Ethiopian mustard</name>
    <name type="synonym">Abyssinian cabbage</name>
    <dbReference type="NCBI Taxonomy" id="52824"/>
    <lineage>
        <taxon>Eukaryota</taxon>
        <taxon>Viridiplantae</taxon>
        <taxon>Streptophyta</taxon>
        <taxon>Embryophyta</taxon>
        <taxon>Tracheophyta</taxon>
        <taxon>Spermatophyta</taxon>
        <taxon>Magnoliopsida</taxon>
        <taxon>eudicotyledons</taxon>
        <taxon>Gunneridae</taxon>
        <taxon>Pentapetalae</taxon>
        <taxon>rosids</taxon>
        <taxon>malvids</taxon>
        <taxon>Brassicales</taxon>
        <taxon>Brassicaceae</taxon>
        <taxon>Brassiceae</taxon>
        <taxon>Brassica</taxon>
    </lineage>
</organism>
<feature type="region of interest" description="Disordered" evidence="1">
    <location>
        <begin position="1"/>
        <end position="37"/>
    </location>
</feature>
<evidence type="ECO:0000313" key="3">
    <source>
        <dbReference type="Proteomes" id="UP000886595"/>
    </source>
</evidence>
<dbReference type="AlphaFoldDB" id="A0A8X7Q769"/>
<name>A0A8X7Q769_BRACI</name>
<feature type="compositionally biased region" description="Polar residues" evidence="1">
    <location>
        <begin position="1"/>
        <end position="16"/>
    </location>
</feature>
<evidence type="ECO:0000256" key="1">
    <source>
        <dbReference type="SAM" id="MobiDB-lite"/>
    </source>
</evidence>
<dbReference type="EMBL" id="JAAMPC010000014">
    <property type="protein sequence ID" value="KAG2264383.1"/>
    <property type="molecule type" value="Genomic_DNA"/>
</dbReference>
<protein>
    <submittedName>
        <fullName evidence="2">Uncharacterized protein</fullName>
    </submittedName>
</protein>
<feature type="compositionally biased region" description="Pro residues" evidence="1">
    <location>
        <begin position="62"/>
        <end position="76"/>
    </location>
</feature>
<proteinExistence type="predicted"/>
<evidence type="ECO:0000313" key="2">
    <source>
        <dbReference type="EMBL" id="KAG2264383.1"/>
    </source>
</evidence>
<gene>
    <name evidence="2" type="ORF">Bca52824_071462</name>
</gene>
<comment type="caution">
    <text evidence="2">The sequence shown here is derived from an EMBL/GenBank/DDBJ whole genome shotgun (WGS) entry which is preliminary data.</text>
</comment>
<accession>A0A8X7Q769</accession>
<reference evidence="2 3" key="1">
    <citation type="submission" date="2020-02" db="EMBL/GenBank/DDBJ databases">
        <authorList>
            <person name="Ma Q."/>
            <person name="Huang Y."/>
            <person name="Song X."/>
            <person name="Pei D."/>
        </authorList>
    </citation>
    <scope>NUCLEOTIDE SEQUENCE [LARGE SCALE GENOMIC DNA]</scope>
    <source>
        <strain evidence="2">Sxm20200214</strain>
        <tissue evidence="2">Leaf</tissue>
    </source>
</reference>